<dbReference type="SUPFAM" id="SSF52799">
    <property type="entry name" value="(Phosphotyrosine protein) phosphatases II"/>
    <property type="match status" value="1"/>
</dbReference>
<name>A0A5C3LAM0_COPMA</name>
<dbReference type="PANTHER" id="PTHR45848">
    <property type="entry name" value="DUAL SPECIFICITY PROTEIN PHOSPHATASE 12 FAMILY MEMBER"/>
    <property type="match status" value="1"/>
</dbReference>
<dbReference type="InterPro" id="IPR000340">
    <property type="entry name" value="Dual-sp_phosphatase_cat-dom"/>
</dbReference>
<feature type="compositionally biased region" description="Polar residues" evidence="6">
    <location>
        <begin position="228"/>
        <end position="263"/>
    </location>
</feature>
<dbReference type="InterPro" id="IPR016278">
    <property type="entry name" value="DUSP12"/>
</dbReference>
<dbReference type="InterPro" id="IPR000387">
    <property type="entry name" value="Tyr_Pase_dom"/>
</dbReference>
<evidence type="ECO:0000313" key="10">
    <source>
        <dbReference type="Proteomes" id="UP000307440"/>
    </source>
</evidence>
<dbReference type="EC" id="3.1.3.48" evidence="2"/>
<comment type="similarity">
    <text evidence="1">Belongs to the protein-tyrosine phosphatase family. Non-receptor class dual specificity subfamily.</text>
</comment>
<keyword evidence="4" id="KW-0904">Protein phosphatase</keyword>
<dbReference type="CDD" id="cd14498">
    <property type="entry name" value="DSP"/>
    <property type="match status" value="1"/>
</dbReference>
<evidence type="ECO:0000259" key="8">
    <source>
        <dbReference type="PROSITE" id="PS50056"/>
    </source>
</evidence>
<evidence type="ECO:0000256" key="4">
    <source>
        <dbReference type="ARBA" id="ARBA00022912"/>
    </source>
</evidence>
<dbReference type="PROSITE" id="PS50054">
    <property type="entry name" value="TYR_PHOSPHATASE_DUAL"/>
    <property type="match status" value="1"/>
</dbReference>
<dbReference type="InterPro" id="IPR020422">
    <property type="entry name" value="TYR_PHOSPHATASE_DUAL_dom"/>
</dbReference>
<accession>A0A5C3LAM0</accession>
<dbReference type="PIRSF" id="PIRSF000941">
    <property type="entry name" value="DUSP12"/>
    <property type="match status" value="1"/>
</dbReference>
<evidence type="ECO:0000256" key="6">
    <source>
        <dbReference type="SAM" id="MobiDB-lite"/>
    </source>
</evidence>
<dbReference type="OrthoDB" id="2017893at2759"/>
<dbReference type="EMBL" id="ML210188">
    <property type="protein sequence ID" value="TFK25308.1"/>
    <property type="molecule type" value="Genomic_DNA"/>
</dbReference>
<evidence type="ECO:0000259" key="7">
    <source>
        <dbReference type="PROSITE" id="PS50054"/>
    </source>
</evidence>
<feature type="active site" description="Phosphocysteine intermediate" evidence="5">
    <location>
        <position position="84"/>
    </location>
</feature>
<dbReference type="STRING" id="230819.A0A5C3LAM0"/>
<feature type="domain" description="Tyrosine-protein phosphatase" evidence="7">
    <location>
        <begin position="1"/>
        <end position="140"/>
    </location>
</feature>
<keyword evidence="3" id="KW-0378">Hydrolase</keyword>
<dbReference type="Proteomes" id="UP000307440">
    <property type="component" value="Unassembled WGS sequence"/>
</dbReference>
<feature type="domain" description="Tyrosine specific protein phosphatases" evidence="8">
    <location>
        <begin position="61"/>
        <end position="118"/>
    </location>
</feature>
<keyword evidence="10" id="KW-1185">Reference proteome</keyword>
<dbReference type="Pfam" id="PF00782">
    <property type="entry name" value="DSPc"/>
    <property type="match status" value="1"/>
</dbReference>
<dbReference type="InterPro" id="IPR029021">
    <property type="entry name" value="Prot-tyrosine_phosphatase-like"/>
</dbReference>
<sequence length="387" mass="42432">MDEVIPGLWLGSLSSAQNTENLRKKGIRSVVSVLRGRLRIEQTMIRYQISLDDTPDADILAHFIPAINFITHQLGKGYKVLVHCHAGISRSTTIVAAYLMLTRRLTVDAALDIIREARSIIDPNEGFLKQLEVFHQAKYQVSEQNVAVRRFYLERKAMKLTSTGAINLDHDVSSDLLIETTMQAEMRTVNAPSSSDATKKKSSRRIRCKMCRQLLAGREHMLDHGQIGPSTPSGSRRASISTSTDPNEDSNTGQQAESPSTVPTGPLPISILPDGSTFVDLTGLRPSTLITPSSSEPTPKPIPVPPPILINPKCSGYFVEPLKWMDPFLSGGELTGKIVCPNKKCNAKLGNYDWAGVPCGCTQWITPGFCINRSKVDEVVIQLGRGS</sequence>
<evidence type="ECO:0000256" key="3">
    <source>
        <dbReference type="ARBA" id="ARBA00022801"/>
    </source>
</evidence>
<evidence type="ECO:0000313" key="9">
    <source>
        <dbReference type="EMBL" id="TFK25308.1"/>
    </source>
</evidence>
<dbReference type="PROSITE" id="PS00383">
    <property type="entry name" value="TYR_PHOSPHATASE_1"/>
    <property type="match status" value="1"/>
</dbReference>
<dbReference type="PANTHER" id="PTHR45848:SF4">
    <property type="entry name" value="DUAL SPECIFICITY PROTEIN PHOSPHATASE 12"/>
    <property type="match status" value="1"/>
</dbReference>
<reference evidence="9 10" key="1">
    <citation type="journal article" date="2019" name="Nat. Ecol. Evol.">
        <title>Megaphylogeny resolves global patterns of mushroom evolution.</title>
        <authorList>
            <person name="Varga T."/>
            <person name="Krizsan K."/>
            <person name="Foldi C."/>
            <person name="Dima B."/>
            <person name="Sanchez-Garcia M."/>
            <person name="Sanchez-Ramirez S."/>
            <person name="Szollosi G.J."/>
            <person name="Szarkandi J.G."/>
            <person name="Papp V."/>
            <person name="Albert L."/>
            <person name="Andreopoulos W."/>
            <person name="Angelini C."/>
            <person name="Antonin V."/>
            <person name="Barry K.W."/>
            <person name="Bougher N.L."/>
            <person name="Buchanan P."/>
            <person name="Buyck B."/>
            <person name="Bense V."/>
            <person name="Catcheside P."/>
            <person name="Chovatia M."/>
            <person name="Cooper J."/>
            <person name="Damon W."/>
            <person name="Desjardin D."/>
            <person name="Finy P."/>
            <person name="Geml J."/>
            <person name="Haridas S."/>
            <person name="Hughes K."/>
            <person name="Justo A."/>
            <person name="Karasinski D."/>
            <person name="Kautmanova I."/>
            <person name="Kiss B."/>
            <person name="Kocsube S."/>
            <person name="Kotiranta H."/>
            <person name="LaButti K.M."/>
            <person name="Lechner B.E."/>
            <person name="Liimatainen K."/>
            <person name="Lipzen A."/>
            <person name="Lukacs Z."/>
            <person name="Mihaltcheva S."/>
            <person name="Morgado L.N."/>
            <person name="Niskanen T."/>
            <person name="Noordeloos M.E."/>
            <person name="Ohm R.A."/>
            <person name="Ortiz-Santana B."/>
            <person name="Ovrebo C."/>
            <person name="Racz N."/>
            <person name="Riley R."/>
            <person name="Savchenko A."/>
            <person name="Shiryaev A."/>
            <person name="Soop K."/>
            <person name="Spirin V."/>
            <person name="Szebenyi C."/>
            <person name="Tomsovsky M."/>
            <person name="Tulloss R.E."/>
            <person name="Uehling J."/>
            <person name="Grigoriev I.V."/>
            <person name="Vagvolgyi C."/>
            <person name="Papp T."/>
            <person name="Martin F.M."/>
            <person name="Miettinen O."/>
            <person name="Hibbett D.S."/>
            <person name="Nagy L.G."/>
        </authorList>
    </citation>
    <scope>NUCLEOTIDE SEQUENCE [LARGE SCALE GENOMIC DNA]</scope>
    <source>
        <strain evidence="9 10">CBS 121175</strain>
    </source>
</reference>
<feature type="region of interest" description="Disordered" evidence="6">
    <location>
        <begin position="222"/>
        <end position="269"/>
    </location>
</feature>
<protein>
    <recommendedName>
        <fullName evidence="2">protein-tyrosine-phosphatase</fullName>
        <ecNumber evidence="2">3.1.3.48</ecNumber>
    </recommendedName>
</protein>
<dbReference type="PROSITE" id="PS50056">
    <property type="entry name" value="TYR_PHOSPHATASE_2"/>
    <property type="match status" value="1"/>
</dbReference>
<proteinExistence type="inferred from homology"/>
<evidence type="ECO:0000256" key="2">
    <source>
        <dbReference type="ARBA" id="ARBA00013064"/>
    </source>
</evidence>
<dbReference type="GO" id="GO:0004725">
    <property type="term" value="F:protein tyrosine phosphatase activity"/>
    <property type="evidence" value="ECO:0007669"/>
    <property type="project" value="UniProtKB-EC"/>
</dbReference>
<dbReference type="Gene3D" id="3.90.190.10">
    <property type="entry name" value="Protein tyrosine phosphatase superfamily"/>
    <property type="match status" value="1"/>
</dbReference>
<dbReference type="GO" id="GO:0008138">
    <property type="term" value="F:protein tyrosine/serine/threonine phosphatase activity"/>
    <property type="evidence" value="ECO:0007669"/>
    <property type="project" value="InterPro"/>
</dbReference>
<feature type="region of interest" description="Disordered" evidence="6">
    <location>
        <begin position="285"/>
        <end position="306"/>
    </location>
</feature>
<evidence type="ECO:0000256" key="1">
    <source>
        <dbReference type="ARBA" id="ARBA00008601"/>
    </source>
</evidence>
<dbReference type="GO" id="GO:0005634">
    <property type="term" value="C:nucleus"/>
    <property type="evidence" value="ECO:0007669"/>
    <property type="project" value="TreeGrafter"/>
</dbReference>
<dbReference type="AlphaFoldDB" id="A0A5C3LAM0"/>
<organism evidence="9 10">
    <name type="scientific">Coprinopsis marcescibilis</name>
    <name type="common">Agaric fungus</name>
    <name type="synonym">Psathyrella marcescibilis</name>
    <dbReference type="NCBI Taxonomy" id="230819"/>
    <lineage>
        <taxon>Eukaryota</taxon>
        <taxon>Fungi</taxon>
        <taxon>Dikarya</taxon>
        <taxon>Basidiomycota</taxon>
        <taxon>Agaricomycotina</taxon>
        <taxon>Agaricomycetes</taxon>
        <taxon>Agaricomycetidae</taxon>
        <taxon>Agaricales</taxon>
        <taxon>Agaricineae</taxon>
        <taxon>Psathyrellaceae</taxon>
        <taxon>Coprinopsis</taxon>
    </lineage>
</organism>
<evidence type="ECO:0000256" key="5">
    <source>
        <dbReference type="PIRSR" id="PIRSR000941-50"/>
    </source>
</evidence>
<dbReference type="InterPro" id="IPR016130">
    <property type="entry name" value="Tyr_Pase_AS"/>
</dbReference>
<dbReference type="SMART" id="SM00195">
    <property type="entry name" value="DSPc"/>
    <property type="match status" value="1"/>
</dbReference>
<gene>
    <name evidence="9" type="ORF">FA15DRAFT_668674</name>
</gene>